<keyword evidence="10 13" id="KW-0067">ATP-binding</keyword>
<dbReference type="InterPro" id="IPR017665">
    <property type="entry name" value="Guanylate_kinase"/>
</dbReference>
<dbReference type="CDD" id="cd00071">
    <property type="entry name" value="GMPK"/>
    <property type="match status" value="1"/>
</dbReference>
<dbReference type="PROSITE" id="PS00856">
    <property type="entry name" value="GUANYLATE_KINASE_1"/>
    <property type="match status" value="1"/>
</dbReference>
<evidence type="ECO:0000256" key="12">
    <source>
        <dbReference type="ARBA" id="ARBA00048594"/>
    </source>
</evidence>
<organism evidence="16">
    <name type="scientific">Eiseniibacteriota bacterium</name>
    <dbReference type="NCBI Taxonomy" id="2212470"/>
    <lineage>
        <taxon>Bacteria</taxon>
        <taxon>Candidatus Eiseniibacteriota</taxon>
    </lineage>
</organism>
<evidence type="ECO:0000259" key="15">
    <source>
        <dbReference type="PROSITE" id="PS50052"/>
    </source>
</evidence>
<sequence>MAAVSQRDRSGAASGPAAARRAARAEAPFGTGPDGRPAAVDPARPFRFEREGLLLVLSGPSGAGKGTLVERLMAARPECVFSISSTTRPRRATEREGVQYEFVSREEFLRRRDAGHFLEWAEVHDHLYGTPVSFVDDQIHAGRVVVLDVDVQGGASVRRARPDSVSVFIFPPSVEALRARLAQRNTDRPEVVQTRLGHAPGELAQYVHYDYLVVNDDLEQALARLVAIVDAERARVSRTRVTQ</sequence>
<proteinExistence type="inferred from homology"/>
<evidence type="ECO:0000256" key="4">
    <source>
        <dbReference type="ARBA" id="ARBA00012961"/>
    </source>
</evidence>
<dbReference type="PROSITE" id="PS50052">
    <property type="entry name" value="GUANYLATE_KINASE_2"/>
    <property type="match status" value="1"/>
</dbReference>
<gene>
    <name evidence="13" type="primary">gmk</name>
    <name evidence="16" type="ORF">ENR23_11945</name>
</gene>
<dbReference type="SMART" id="SM00072">
    <property type="entry name" value="GuKc"/>
    <property type="match status" value="1"/>
</dbReference>
<dbReference type="EC" id="2.7.4.8" evidence="4 13"/>
<dbReference type="InterPro" id="IPR027417">
    <property type="entry name" value="P-loop_NTPase"/>
</dbReference>
<keyword evidence="7 13" id="KW-0808">Transferase</keyword>
<dbReference type="InterPro" id="IPR020590">
    <property type="entry name" value="Guanylate_kinase_CS"/>
</dbReference>
<evidence type="ECO:0000256" key="1">
    <source>
        <dbReference type="ARBA" id="ARBA00003531"/>
    </source>
</evidence>
<protein>
    <recommendedName>
        <fullName evidence="5 13">Guanylate kinase</fullName>
        <ecNumber evidence="4 13">2.7.4.8</ecNumber>
    </recommendedName>
    <alternativeName>
        <fullName evidence="11 13">GMP kinase</fullName>
    </alternativeName>
</protein>
<evidence type="ECO:0000256" key="5">
    <source>
        <dbReference type="ARBA" id="ARBA00016296"/>
    </source>
</evidence>
<name>A0A832MKT9_UNCEI</name>
<dbReference type="AlphaFoldDB" id="A0A832MKT9"/>
<evidence type="ECO:0000256" key="6">
    <source>
        <dbReference type="ARBA" id="ARBA00022490"/>
    </source>
</evidence>
<comment type="subcellular location">
    <subcellularLocation>
        <location evidence="2 13">Cytoplasm</location>
    </subcellularLocation>
</comment>
<feature type="binding site" evidence="13">
    <location>
        <begin position="59"/>
        <end position="66"/>
    </location>
    <ligand>
        <name>ATP</name>
        <dbReference type="ChEBI" id="CHEBI:30616"/>
    </ligand>
</feature>
<dbReference type="FunFam" id="3.30.63.10:FF:000005">
    <property type="entry name" value="Guanylate kinase"/>
    <property type="match status" value="1"/>
</dbReference>
<keyword evidence="6 13" id="KW-0963">Cytoplasm</keyword>
<evidence type="ECO:0000256" key="11">
    <source>
        <dbReference type="ARBA" id="ARBA00030128"/>
    </source>
</evidence>
<evidence type="ECO:0000256" key="7">
    <source>
        <dbReference type="ARBA" id="ARBA00022679"/>
    </source>
</evidence>
<keyword evidence="8 13" id="KW-0547">Nucleotide-binding</keyword>
<evidence type="ECO:0000256" key="8">
    <source>
        <dbReference type="ARBA" id="ARBA00022741"/>
    </source>
</evidence>
<dbReference type="InterPro" id="IPR008145">
    <property type="entry name" value="GK/Ca_channel_bsu"/>
</dbReference>
<evidence type="ECO:0000256" key="2">
    <source>
        <dbReference type="ARBA" id="ARBA00004496"/>
    </source>
</evidence>
<dbReference type="GO" id="GO:0004385">
    <property type="term" value="F:GMP kinase activity"/>
    <property type="evidence" value="ECO:0007669"/>
    <property type="project" value="UniProtKB-UniRule"/>
</dbReference>
<comment type="function">
    <text evidence="1 13">Essential for recycling GMP and indirectly, cGMP.</text>
</comment>
<comment type="catalytic activity">
    <reaction evidence="12 13">
        <text>GMP + ATP = GDP + ADP</text>
        <dbReference type="Rhea" id="RHEA:20780"/>
        <dbReference type="ChEBI" id="CHEBI:30616"/>
        <dbReference type="ChEBI" id="CHEBI:58115"/>
        <dbReference type="ChEBI" id="CHEBI:58189"/>
        <dbReference type="ChEBI" id="CHEBI:456216"/>
        <dbReference type="EC" id="2.7.4.8"/>
    </reaction>
</comment>
<evidence type="ECO:0000256" key="9">
    <source>
        <dbReference type="ARBA" id="ARBA00022777"/>
    </source>
</evidence>
<feature type="region of interest" description="Disordered" evidence="14">
    <location>
        <begin position="1"/>
        <end position="40"/>
    </location>
</feature>
<dbReference type="PANTHER" id="PTHR23117:SF13">
    <property type="entry name" value="GUANYLATE KINASE"/>
    <property type="match status" value="1"/>
</dbReference>
<reference evidence="16" key="1">
    <citation type="journal article" date="2020" name="mSystems">
        <title>Genome- and Community-Level Interaction Insights into Carbon Utilization and Element Cycling Functions of Hydrothermarchaeota in Hydrothermal Sediment.</title>
        <authorList>
            <person name="Zhou Z."/>
            <person name="Liu Y."/>
            <person name="Xu W."/>
            <person name="Pan J."/>
            <person name="Luo Z.H."/>
            <person name="Li M."/>
        </authorList>
    </citation>
    <scope>NUCLEOTIDE SEQUENCE [LARGE SCALE GENOMIC DNA]</scope>
    <source>
        <strain evidence="16">SpSt-381</strain>
    </source>
</reference>
<dbReference type="Pfam" id="PF00625">
    <property type="entry name" value="Guanylate_kin"/>
    <property type="match status" value="1"/>
</dbReference>
<feature type="domain" description="Guanylate kinase-like" evidence="15">
    <location>
        <begin position="52"/>
        <end position="230"/>
    </location>
</feature>
<comment type="similarity">
    <text evidence="3 13">Belongs to the guanylate kinase family.</text>
</comment>
<feature type="compositionally biased region" description="Basic and acidic residues" evidence="14">
    <location>
        <begin position="1"/>
        <end position="10"/>
    </location>
</feature>
<dbReference type="HAMAP" id="MF_00328">
    <property type="entry name" value="Guanylate_kinase"/>
    <property type="match status" value="1"/>
</dbReference>
<evidence type="ECO:0000256" key="14">
    <source>
        <dbReference type="SAM" id="MobiDB-lite"/>
    </source>
</evidence>
<dbReference type="NCBIfam" id="TIGR03263">
    <property type="entry name" value="guanyl_kin"/>
    <property type="match status" value="1"/>
</dbReference>
<dbReference type="SUPFAM" id="SSF52540">
    <property type="entry name" value="P-loop containing nucleoside triphosphate hydrolases"/>
    <property type="match status" value="1"/>
</dbReference>
<dbReference type="PANTHER" id="PTHR23117">
    <property type="entry name" value="GUANYLATE KINASE-RELATED"/>
    <property type="match status" value="1"/>
</dbReference>
<evidence type="ECO:0000256" key="10">
    <source>
        <dbReference type="ARBA" id="ARBA00022840"/>
    </source>
</evidence>
<dbReference type="InterPro" id="IPR008144">
    <property type="entry name" value="Guanylate_kin-like_dom"/>
</dbReference>
<dbReference type="Gene3D" id="3.30.63.10">
    <property type="entry name" value="Guanylate Kinase phosphate binding domain"/>
    <property type="match status" value="1"/>
</dbReference>
<evidence type="ECO:0000313" key="16">
    <source>
        <dbReference type="EMBL" id="HGZ44107.1"/>
    </source>
</evidence>
<dbReference type="GO" id="GO:0005524">
    <property type="term" value="F:ATP binding"/>
    <property type="evidence" value="ECO:0007669"/>
    <property type="project" value="UniProtKB-UniRule"/>
</dbReference>
<keyword evidence="9 13" id="KW-0418">Kinase</keyword>
<comment type="caution">
    <text evidence="16">The sequence shown here is derived from an EMBL/GenBank/DDBJ whole genome shotgun (WGS) entry which is preliminary data.</text>
</comment>
<accession>A0A832MKT9</accession>
<dbReference type="Gene3D" id="3.40.50.300">
    <property type="entry name" value="P-loop containing nucleotide triphosphate hydrolases"/>
    <property type="match status" value="1"/>
</dbReference>
<evidence type="ECO:0000256" key="3">
    <source>
        <dbReference type="ARBA" id="ARBA00005790"/>
    </source>
</evidence>
<feature type="compositionally biased region" description="Low complexity" evidence="14">
    <location>
        <begin position="11"/>
        <end position="28"/>
    </location>
</feature>
<evidence type="ECO:0000256" key="13">
    <source>
        <dbReference type="HAMAP-Rule" id="MF_00328"/>
    </source>
</evidence>
<dbReference type="EMBL" id="DSQF01000024">
    <property type="protein sequence ID" value="HGZ44107.1"/>
    <property type="molecule type" value="Genomic_DNA"/>
</dbReference>
<dbReference type="GO" id="GO:0005829">
    <property type="term" value="C:cytosol"/>
    <property type="evidence" value="ECO:0007669"/>
    <property type="project" value="TreeGrafter"/>
</dbReference>